<accession>U5MN59</accession>
<evidence type="ECO:0000259" key="5">
    <source>
        <dbReference type="PROSITE" id="PS50111"/>
    </source>
</evidence>
<sequence>MLKFKNLSVAKKILTFSTTSTVLIGIILISFSYFLQSKILLETLRNQTSQITQNWANQLNPDDVEKAKEAKDYDDPSQKKLTEFFDLLSKYNPNVAQGYIYGTELQDGNKTSVIAFPSHVIKAFKEAGLKVGDMYEQPTEIVNSIQSMLKNKEITFTNVYKDDYGTWISILYPITDKNGNISSYFAADVDANMIVNGRKEIIIYGGIAIVVFLVLVLTIQSIFIKKTLFPLKELVKGIDKLSNGNFDVKLQTGTDELGIVNTKFNAMTTQIKEIILKIKETSYNIDEFSKELLVVAEKNSEHSTKITKDIQQIDSGIKTQEHSMVESAHAMTEIAEGVHIIANNAYNVSSSVINMENKSLSGNNSMKNVVEQMSLISNAMENTASAIKTLNEHSKEISIIMEVITQISNQTDLLALNAAIEAARAGEYGSGFAVVADEIRKLADQSKHSAEKIVKLVQVIQTEIINAVDSMNKGNKEVEFGIKIAEQTDNLFSEIQNTTKEVASQTQNVSDSSQQISTTTEEMTATIGDLTSGARVISSTFDNITNRVESQQHSISYIVDASKQLNLVSEELQELISQFQI</sequence>
<dbReference type="PROSITE" id="PS50885">
    <property type="entry name" value="HAMP"/>
    <property type="match status" value="1"/>
</dbReference>
<evidence type="ECO:0000259" key="6">
    <source>
        <dbReference type="PROSITE" id="PS50885"/>
    </source>
</evidence>
<dbReference type="InterPro" id="IPR003660">
    <property type="entry name" value="HAMP_dom"/>
</dbReference>
<evidence type="ECO:0000313" key="7">
    <source>
        <dbReference type="EMBL" id="AGX42010.1"/>
    </source>
</evidence>
<keyword evidence="1 3" id="KW-0807">Transducer</keyword>
<dbReference type="SMART" id="SM00304">
    <property type="entry name" value="HAMP"/>
    <property type="match status" value="1"/>
</dbReference>
<name>U5MN59_CLOSA</name>
<proteinExistence type="inferred from homology"/>
<dbReference type="Gene3D" id="6.10.340.10">
    <property type="match status" value="1"/>
</dbReference>
<dbReference type="InterPro" id="IPR004089">
    <property type="entry name" value="MCPsignal_dom"/>
</dbReference>
<dbReference type="SMART" id="SM00283">
    <property type="entry name" value="MA"/>
    <property type="match status" value="1"/>
</dbReference>
<evidence type="ECO:0000256" key="3">
    <source>
        <dbReference type="PROSITE-ProRule" id="PRU00284"/>
    </source>
</evidence>
<dbReference type="Pfam" id="PF00672">
    <property type="entry name" value="HAMP"/>
    <property type="match status" value="1"/>
</dbReference>
<dbReference type="CDD" id="cd11386">
    <property type="entry name" value="MCP_signal"/>
    <property type="match status" value="1"/>
</dbReference>
<dbReference type="SUPFAM" id="SSF58104">
    <property type="entry name" value="Methyl-accepting chemotaxis protein (MCP) signaling domain"/>
    <property type="match status" value="1"/>
</dbReference>
<dbReference type="GO" id="GO:0007165">
    <property type="term" value="P:signal transduction"/>
    <property type="evidence" value="ECO:0007669"/>
    <property type="project" value="UniProtKB-KW"/>
</dbReference>
<organism evidence="7 8">
    <name type="scientific">Clostridium saccharobutylicum DSM 13864</name>
    <dbReference type="NCBI Taxonomy" id="1345695"/>
    <lineage>
        <taxon>Bacteria</taxon>
        <taxon>Bacillati</taxon>
        <taxon>Bacillota</taxon>
        <taxon>Clostridia</taxon>
        <taxon>Eubacteriales</taxon>
        <taxon>Clostridiaceae</taxon>
        <taxon>Clostridium</taxon>
    </lineage>
</organism>
<protein>
    <submittedName>
        <fullName evidence="7">Methyl-accepting chemotaxis protein</fullName>
    </submittedName>
</protein>
<dbReference type="Pfam" id="PF00015">
    <property type="entry name" value="MCPsignal"/>
    <property type="match status" value="1"/>
</dbReference>
<dbReference type="PANTHER" id="PTHR32089">
    <property type="entry name" value="METHYL-ACCEPTING CHEMOTAXIS PROTEIN MCPB"/>
    <property type="match status" value="1"/>
</dbReference>
<dbReference type="GO" id="GO:0016020">
    <property type="term" value="C:membrane"/>
    <property type="evidence" value="ECO:0007669"/>
    <property type="project" value="InterPro"/>
</dbReference>
<feature type="transmembrane region" description="Helical" evidence="4">
    <location>
        <begin position="201"/>
        <end position="223"/>
    </location>
</feature>
<gene>
    <name evidence="7" type="ORF">CLSA_c09990</name>
</gene>
<evidence type="ECO:0000256" key="2">
    <source>
        <dbReference type="ARBA" id="ARBA00029447"/>
    </source>
</evidence>
<dbReference type="HOGENOM" id="CLU_000445_107_19_9"/>
<evidence type="ECO:0000256" key="4">
    <source>
        <dbReference type="SAM" id="Phobius"/>
    </source>
</evidence>
<dbReference type="CDD" id="cd06225">
    <property type="entry name" value="HAMP"/>
    <property type="match status" value="1"/>
</dbReference>
<dbReference type="Gene3D" id="1.10.287.950">
    <property type="entry name" value="Methyl-accepting chemotaxis protein"/>
    <property type="match status" value="1"/>
</dbReference>
<dbReference type="PANTHER" id="PTHR32089:SF114">
    <property type="entry name" value="METHYL-ACCEPTING CHEMOTAXIS PROTEIN MCPB"/>
    <property type="match status" value="1"/>
</dbReference>
<dbReference type="PROSITE" id="PS50111">
    <property type="entry name" value="CHEMOTAXIS_TRANSDUC_2"/>
    <property type="match status" value="1"/>
</dbReference>
<keyword evidence="4" id="KW-0472">Membrane</keyword>
<keyword evidence="4" id="KW-0812">Transmembrane</keyword>
<dbReference type="Proteomes" id="UP000017118">
    <property type="component" value="Chromosome"/>
</dbReference>
<dbReference type="KEGG" id="csb:CLSA_c09990"/>
<feature type="domain" description="HAMP" evidence="6">
    <location>
        <begin position="225"/>
        <end position="276"/>
    </location>
</feature>
<feature type="domain" description="Methyl-accepting transducer" evidence="5">
    <location>
        <begin position="295"/>
        <end position="531"/>
    </location>
</feature>
<dbReference type="eggNOG" id="COG0840">
    <property type="taxonomic scope" value="Bacteria"/>
</dbReference>
<comment type="similarity">
    <text evidence="2">Belongs to the methyl-accepting chemotaxis (MCP) protein family.</text>
</comment>
<dbReference type="PATRIC" id="fig|1345695.10.peg.633"/>
<keyword evidence="8" id="KW-1185">Reference proteome</keyword>
<feature type="transmembrane region" description="Helical" evidence="4">
    <location>
        <begin position="13"/>
        <end position="35"/>
    </location>
</feature>
<dbReference type="EMBL" id="CP006721">
    <property type="protein sequence ID" value="AGX42010.1"/>
    <property type="molecule type" value="Genomic_DNA"/>
</dbReference>
<evidence type="ECO:0000313" key="8">
    <source>
        <dbReference type="Proteomes" id="UP000017118"/>
    </source>
</evidence>
<evidence type="ECO:0000256" key="1">
    <source>
        <dbReference type="ARBA" id="ARBA00023224"/>
    </source>
</evidence>
<reference evidence="7 8" key="1">
    <citation type="journal article" date="2013" name="Genome Announc.">
        <title>Complete Genome Sequence of the Solvent Producer Clostridium saccharobutylicum NCP262 (DSM 13864).</title>
        <authorList>
            <person name="Poehlein A."/>
            <person name="Hartwich K."/>
            <person name="Krabben P."/>
            <person name="Ehrenreich A."/>
            <person name="Liebl W."/>
            <person name="Durre P."/>
            <person name="Gottschalk G."/>
            <person name="Daniel R."/>
        </authorList>
    </citation>
    <scope>NUCLEOTIDE SEQUENCE [LARGE SCALE GENOMIC DNA]</scope>
    <source>
        <strain evidence="7">DSM 13864</strain>
    </source>
</reference>
<keyword evidence="4" id="KW-1133">Transmembrane helix</keyword>
<dbReference type="AlphaFoldDB" id="U5MN59"/>